<dbReference type="InterPro" id="IPR039426">
    <property type="entry name" value="TonB-dep_rcpt-like"/>
</dbReference>
<dbReference type="InterPro" id="IPR008930">
    <property type="entry name" value="Terpenoid_cyclase/PrenylTrfase"/>
</dbReference>
<gene>
    <name evidence="6" type="ORF">FAM09_22490</name>
</gene>
<feature type="transmembrane region" description="Helical" evidence="4">
    <location>
        <begin position="58"/>
        <end position="77"/>
    </location>
</feature>
<comment type="similarity">
    <text evidence="3">Belongs to the TonB-dependent receptor family.</text>
</comment>
<evidence type="ECO:0000256" key="1">
    <source>
        <dbReference type="ARBA" id="ARBA00022729"/>
    </source>
</evidence>
<evidence type="ECO:0000259" key="5">
    <source>
        <dbReference type="SMART" id="SM01360"/>
    </source>
</evidence>
<dbReference type="Gene3D" id="2.170.130.10">
    <property type="entry name" value="TonB-dependent receptor, plug domain"/>
    <property type="match status" value="1"/>
</dbReference>
<evidence type="ECO:0000256" key="2">
    <source>
        <dbReference type="ARBA" id="ARBA00022966"/>
    </source>
</evidence>
<dbReference type="Gene3D" id="1.50.10.20">
    <property type="match status" value="1"/>
</dbReference>
<dbReference type="PANTHER" id="PTHR11412">
    <property type="entry name" value="MACROGLOBULIN / COMPLEMENT"/>
    <property type="match status" value="1"/>
</dbReference>
<dbReference type="NCBIfam" id="TIGR04057">
    <property type="entry name" value="SusC_RagA_signa"/>
    <property type="match status" value="1"/>
</dbReference>
<dbReference type="InterPro" id="IPR036595">
    <property type="entry name" value="A-macroglobulin_rcpt-bd_sf"/>
</dbReference>
<dbReference type="EMBL" id="STFF01000007">
    <property type="protein sequence ID" value="THU34769.1"/>
    <property type="molecule type" value="Genomic_DNA"/>
</dbReference>
<dbReference type="Gene3D" id="2.60.40.1930">
    <property type="match status" value="1"/>
</dbReference>
<dbReference type="GO" id="GO:0004866">
    <property type="term" value="F:endopeptidase inhibitor activity"/>
    <property type="evidence" value="ECO:0007669"/>
    <property type="project" value="InterPro"/>
</dbReference>
<dbReference type="PROSITE" id="PS52016">
    <property type="entry name" value="TONB_DEPENDENT_REC_3"/>
    <property type="match status" value="1"/>
</dbReference>
<dbReference type="Pfam" id="PF07678">
    <property type="entry name" value="TED_complement"/>
    <property type="match status" value="1"/>
</dbReference>
<name>A0A4S8HKB0_9BACT</name>
<keyword evidence="3" id="KW-0813">Transport</keyword>
<keyword evidence="3" id="KW-0998">Cell outer membrane</keyword>
<keyword evidence="3" id="KW-1134">Transmembrane beta strand</keyword>
<keyword evidence="3 4" id="KW-0812">Transmembrane</keyword>
<dbReference type="GO" id="GO:0005615">
    <property type="term" value="C:extracellular space"/>
    <property type="evidence" value="ECO:0007669"/>
    <property type="project" value="InterPro"/>
</dbReference>
<dbReference type="InterPro" id="IPR011626">
    <property type="entry name" value="Alpha-macroglobulin_TED"/>
</dbReference>
<accession>A0A4S8HKB0</accession>
<keyword evidence="2" id="KW-0882">Thioester bond</keyword>
<dbReference type="GO" id="GO:0009279">
    <property type="term" value="C:cell outer membrane"/>
    <property type="evidence" value="ECO:0007669"/>
    <property type="project" value="UniProtKB-SubCell"/>
</dbReference>
<evidence type="ECO:0000256" key="4">
    <source>
        <dbReference type="SAM" id="Phobius"/>
    </source>
</evidence>
<keyword evidence="1" id="KW-0732">Signal</keyword>
<comment type="caution">
    <text evidence="6">The sequence shown here is derived from an EMBL/GenBank/DDBJ whole genome shotgun (WGS) entry which is preliminary data.</text>
</comment>
<protein>
    <recommendedName>
        <fullName evidence="5">Alpha-2-macroglobulin domain-containing protein</fullName>
    </recommendedName>
</protein>
<dbReference type="Gene3D" id="2.60.40.690">
    <property type="entry name" value="Alpha-macroglobulin, receptor-binding domain"/>
    <property type="match status" value="1"/>
</dbReference>
<dbReference type="SUPFAM" id="SSF48239">
    <property type="entry name" value="Terpenoid cyclases/Protein prenyltransferases"/>
    <property type="match status" value="1"/>
</dbReference>
<dbReference type="SMART" id="SM01360">
    <property type="entry name" value="A2M"/>
    <property type="match status" value="1"/>
</dbReference>
<dbReference type="InterPro" id="IPR023997">
    <property type="entry name" value="TonB-dep_OMP_SusC/RagA_CS"/>
</dbReference>
<dbReference type="InterPro" id="IPR047565">
    <property type="entry name" value="Alpha-macroglob_thiol-ester_cl"/>
</dbReference>
<keyword evidence="7" id="KW-1185">Reference proteome</keyword>
<dbReference type="InterPro" id="IPR012910">
    <property type="entry name" value="Plug_dom"/>
</dbReference>
<keyword evidence="3 4" id="KW-0472">Membrane</keyword>
<evidence type="ECO:0000313" key="6">
    <source>
        <dbReference type="EMBL" id="THU34769.1"/>
    </source>
</evidence>
<dbReference type="Pfam" id="PF07715">
    <property type="entry name" value="Plug"/>
    <property type="match status" value="1"/>
</dbReference>
<proteinExistence type="inferred from homology"/>
<evidence type="ECO:0000313" key="7">
    <source>
        <dbReference type="Proteomes" id="UP000306918"/>
    </source>
</evidence>
<dbReference type="InterPro" id="IPR001599">
    <property type="entry name" value="Macroglobln_a2"/>
</dbReference>
<dbReference type="OrthoDB" id="679547at2"/>
<dbReference type="Proteomes" id="UP000306918">
    <property type="component" value="Unassembled WGS sequence"/>
</dbReference>
<evidence type="ECO:0000256" key="3">
    <source>
        <dbReference type="PROSITE-ProRule" id="PRU01360"/>
    </source>
</evidence>
<dbReference type="InterPro" id="IPR050473">
    <property type="entry name" value="A2M/Complement_sys"/>
</dbReference>
<keyword evidence="4" id="KW-1133">Transmembrane helix</keyword>
<dbReference type="SUPFAM" id="SSF56935">
    <property type="entry name" value="Porins"/>
    <property type="match status" value="1"/>
</dbReference>
<comment type="subcellular location">
    <subcellularLocation>
        <location evidence="3">Cell outer membrane</location>
        <topology evidence="3">Multi-pass membrane protein</topology>
    </subcellularLocation>
</comment>
<reference evidence="6 7" key="1">
    <citation type="submission" date="2019-04" db="EMBL/GenBank/DDBJ databases">
        <title>Niastella caeni sp. nov., isolated from activated sludge.</title>
        <authorList>
            <person name="Sheng M."/>
        </authorList>
    </citation>
    <scope>NUCLEOTIDE SEQUENCE [LARGE SCALE GENOMIC DNA]</scope>
    <source>
        <strain evidence="6 7">HX-2-15</strain>
    </source>
</reference>
<dbReference type="PANTHER" id="PTHR11412:SF136">
    <property type="entry name" value="CD109 ANTIGEN"/>
    <property type="match status" value="1"/>
</dbReference>
<feature type="domain" description="Alpha-2-macroglobulin" evidence="5">
    <location>
        <begin position="899"/>
        <end position="989"/>
    </location>
</feature>
<organism evidence="6 7">
    <name type="scientific">Niastella caeni</name>
    <dbReference type="NCBI Taxonomy" id="2569763"/>
    <lineage>
        <taxon>Bacteria</taxon>
        <taxon>Pseudomonadati</taxon>
        <taxon>Bacteroidota</taxon>
        <taxon>Chitinophagia</taxon>
        <taxon>Chitinophagales</taxon>
        <taxon>Chitinophagaceae</taxon>
        <taxon>Niastella</taxon>
    </lineage>
</organism>
<dbReference type="CDD" id="cd02891">
    <property type="entry name" value="A2M_like"/>
    <property type="match status" value="1"/>
</dbReference>
<sequence length="1563" mass="173852">MPTTWYCIRLTKALILISYCTINPMPTASTFLICLLLKLSVVIFPFNSNNMRNTVKSYLLLLALICLYPVTGTGQSLDYASSKEKVYIQTSHVYFKPGETMYFKVYVVKANTQTPSFLSTAVYTEIIGPSGNVVQKLNYGVENGYAEGSFSFDEQAPGGVYKIRAFTTWMRNEEEHTFFVKEITLLKVITPRLLMKLDFPEKGYGGGDEVKADFSMRNLNDQPVRNYPATYKVSIDGAIVQTNTFTTDDEGKAQLRFFLPGTLNTTDGLLNITIQYDSYTEAISRSIPIVLNKIDLQFMPEGGTLVQEIPSQIAFKAVNEHGKPVDVKGEVLDSRGNKVASFDSYRFGMGKFLFTPQKGQTYTAKIITPANVSQQFALPQASVKGIVMNISNASNQLVAKLTTTDKREVTLVGQTKNTTWFTKKIVLQRGENSVAIDDSKPPAGITQFTLYTNDLPVAERLIFLNENKNLQVSITTSKPKYLPREKVSLTIKTLDEKGNPVPSNLSLAVLDDKLWSFADDKQDHILSWLLMSSELKGKIEEPAFYFKKDEPKALPALDLVMLTHGYRYFDYIESVEKQGALSYMPDEQNIVSGTIVNAQKQPVKGSVFLVHAVTGGKAIQYNTTEDGLFFFSQLTPNSIYYLFAHAANKTEKVTIQVTQNGLGYNPLKNREHALLASLKKGWQMEVPMAGVALPDQAPAMAREMKIENSVGYFDKSKVNRLEDVVVIGFGAARKQHLTGSVATIKGNEISQVNIATALQGRVAGLYITKQANPMDAEKVMIRGARSLASNIDPLIVLDGVPMELYRLNALNAGDIESVTVMKDAAATALYGSRAAYGVIIVETKKFRTGSIRFTFPDKYHYASQSVKTANGPVFSVARRFYAPKYYSTEPQERTDFRETIFWNPVIQTDKQGTATVEFYNSDASTTFRAIAEGIGYNGKAGRTEYTYITQNAMTVDAKIPPCLTVGDYALLPLVIKNNHIQDLQVRVKISLPLTMQSVFLPTSLLLPADSSQQLLIPVKAIAPTNGNIQFIVETDLKTETIKLPITAVEKGFPVIETFSGNRNGKHEFTISKVMPGSLRTNLKLFKNLEGQLLDGIESMLREPYGCFEQTSSCTYPNIYILKYLRESGRSNPDIEKKALGYIERGYKRLIGFETKKNGFEWFGNTPPHEALTAYGLLEFTDMQEFIQVDKRMLERTKQFLLDRRDGNGSFNLASGGYDRFASVPNKIAHIYIVYALTQAGIGKEIEREYAAAVKKALESNDGYLLAMMALAASNMKQENDFRLLMNALNARSQKSNLSSETSVVNSRDASLRVETASLYALALMRESSADLNAVANLISRILAEKSYYGYGSTQATVLALQAIVTYAKLSGRMAENPQITFTMNDTMAVAESDLSATVHEGRNVFAVQYGSRNAIPYNLEVAYNTFTPPNSPKAELTLATRLADSLTRVGETVRMDIEVANEKSVLQPMAIAKIGIPAGLALQPWQLKELKETNQVAYYEIFDNYLVLYWMGFAGNETKKIKLDLKAEIAGSYKGKASNTYLYYTPEYKNWNDGVEVTIEAHD</sequence>
<dbReference type="SMART" id="SM01419">
    <property type="entry name" value="Thiol-ester_cl"/>
    <property type="match status" value="1"/>
</dbReference>
<dbReference type="Pfam" id="PF00207">
    <property type="entry name" value="A2M"/>
    <property type="match status" value="1"/>
</dbReference>
<dbReference type="InterPro" id="IPR037066">
    <property type="entry name" value="Plug_dom_sf"/>
</dbReference>